<dbReference type="STRING" id="4536.A0A0E0GV28"/>
<reference evidence="3" key="2">
    <citation type="submission" date="2018-04" db="EMBL/GenBank/DDBJ databases">
        <title>OnivRS2 (Oryza nivara Reference Sequence Version 2).</title>
        <authorList>
            <person name="Zhang J."/>
            <person name="Kudrna D."/>
            <person name="Lee S."/>
            <person name="Talag J."/>
            <person name="Rajasekar S."/>
            <person name="Welchert J."/>
            <person name="Hsing Y.-I."/>
            <person name="Wing R.A."/>
        </authorList>
    </citation>
    <scope>NUCLEOTIDE SEQUENCE [LARGE SCALE GENOMIC DNA]</scope>
    <source>
        <strain evidence="3">SL10</strain>
    </source>
</reference>
<evidence type="ECO:0000256" key="1">
    <source>
        <dbReference type="SAM" id="MobiDB-lite"/>
    </source>
</evidence>
<reference evidence="3" key="1">
    <citation type="submission" date="2015-04" db="UniProtKB">
        <authorList>
            <consortium name="EnsemblPlants"/>
        </authorList>
    </citation>
    <scope>IDENTIFICATION</scope>
    <source>
        <strain evidence="3">SL10</strain>
    </source>
</reference>
<dbReference type="Gene3D" id="1.10.110.10">
    <property type="entry name" value="Plant lipid-transfer and hydrophobic proteins"/>
    <property type="match status" value="1"/>
</dbReference>
<feature type="region of interest" description="Disordered" evidence="1">
    <location>
        <begin position="1"/>
        <end position="24"/>
    </location>
</feature>
<dbReference type="InterPro" id="IPR036312">
    <property type="entry name" value="Bifun_inhib/LTP/seed_sf"/>
</dbReference>
<feature type="domain" description="Hydrophobic seed protein" evidence="2">
    <location>
        <begin position="27"/>
        <end position="75"/>
    </location>
</feature>
<dbReference type="PROSITE" id="PS51257">
    <property type="entry name" value="PROKAR_LIPOPROTEIN"/>
    <property type="match status" value="1"/>
</dbReference>
<dbReference type="CDD" id="cd01958">
    <property type="entry name" value="HPS_like"/>
    <property type="match status" value="1"/>
</dbReference>
<dbReference type="InterPro" id="IPR051636">
    <property type="entry name" value="Plant_LTP/defense-related"/>
</dbReference>
<dbReference type="PANTHER" id="PTHR31731">
    <property type="match status" value="1"/>
</dbReference>
<dbReference type="Pfam" id="PF14547">
    <property type="entry name" value="Hydrophob_seed"/>
    <property type="match status" value="1"/>
</dbReference>
<evidence type="ECO:0000313" key="4">
    <source>
        <dbReference type="Proteomes" id="UP000006591"/>
    </source>
</evidence>
<feature type="region of interest" description="Disordered" evidence="1">
    <location>
        <begin position="124"/>
        <end position="152"/>
    </location>
</feature>
<protein>
    <recommendedName>
        <fullName evidence="2">Hydrophobic seed protein domain-containing protein</fullName>
    </recommendedName>
</protein>
<evidence type="ECO:0000259" key="2">
    <source>
        <dbReference type="Pfam" id="PF14547"/>
    </source>
</evidence>
<feature type="compositionally biased region" description="Low complexity" evidence="1">
    <location>
        <begin position="124"/>
        <end position="141"/>
    </location>
</feature>
<name>A0A0E0GV28_ORYNI</name>
<dbReference type="EnsemblPlants" id="ONIVA03G39100.1">
    <property type="protein sequence ID" value="ONIVA03G39100.1"/>
    <property type="gene ID" value="ONIVA03G39100"/>
</dbReference>
<dbReference type="HOGENOM" id="CLU_150291_0_0_1"/>
<dbReference type="SUPFAM" id="SSF47699">
    <property type="entry name" value="Bifunctional inhibitor/lipid-transfer protein/seed storage 2S albumin"/>
    <property type="match status" value="1"/>
</dbReference>
<sequence>MAAKAIDCPPAPRPTPASTPSTGLSSCPRDALKLRVCANVLGLVKVKVGAVAPYEPCCSLLDGLVDLDAVVCLCTRPCLLLRAQHRGARPRWAASPPAATQCRRRHSRPAAALAFSRVTAAAAAASSSPASPRQPLPSRRPALPREDKRREE</sequence>
<keyword evidence="4" id="KW-1185">Reference proteome</keyword>
<dbReference type="InterPro" id="IPR027923">
    <property type="entry name" value="Hydrophob_seed_dom"/>
</dbReference>
<accession>A0A0E0GV28</accession>
<dbReference type="OMA" id="VVCLCTR"/>
<dbReference type="AlphaFoldDB" id="A0A0E0GV28"/>
<feature type="compositionally biased region" description="Basic and acidic residues" evidence="1">
    <location>
        <begin position="143"/>
        <end position="152"/>
    </location>
</feature>
<dbReference type="Gramene" id="ONIVA03G39100.1">
    <property type="protein sequence ID" value="ONIVA03G39100.1"/>
    <property type="gene ID" value="ONIVA03G39100"/>
</dbReference>
<evidence type="ECO:0000313" key="3">
    <source>
        <dbReference type="EnsemblPlants" id="ONIVA03G39100.1"/>
    </source>
</evidence>
<dbReference type="Proteomes" id="UP000006591">
    <property type="component" value="Chromosome 3"/>
</dbReference>
<proteinExistence type="predicted"/>
<organism evidence="3">
    <name type="scientific">Oryza nivara</name>
    <name type="common">Indian wild rice</name>
    <name type="synonym">Oryza sativa f. spontanea</name>
    <dbReference type="NCBI Taxonomy" id="4536"/>
    <lineage>
        <taxon>Eukaryota</taxon>
        <taxon>Viridiplantae</taxon>
        <taxon>Streptophyta</taxon>
        <taxon>Embryophyta</taxon>
        <taxon>Tracheophyta</taxon>
        <taxon>Spermatophyta</taxon>
        <taxon>Magnoliopsida</taxon>
        <taxon>Liliopsida</taxon>
        <taxon>Poales</taxon>
        <taxon>Poaceae</taxon>
        <taxon>BOP clade</taxon>
        <taxon>Oryzoideae</taxon>
        <taxon>Oryzeae</taxon>
        <taxon>Oryzinae</taxon>
        <taxon>Oryza</taxon>
    </lineage>
</organism>